<keyword evidence="6" id="KW-1185">Reference proteome</keyword>
<evidence type="ECO:0000256" key="3">
    <source>
        <dbReference type="ARBA" id="ARBA00022989"/>
    </source>
</evidence>
<reference evidence="7" key="2">
    <citation type="submission" date="2020-10" db="UniProtKB">
        <authorList>
            <consortium name="WormBaseParasite"/>
        </authorList>
    </citation>
    <scope>IDENTIFICATION</scope>
</reference>
<protein>
    <submittedName>
        <fullName evidence="7">RDD domain-containing protein</fullName>
    </submittedName>
</protein>
<comment type="subcellular location">
    <subcellularLocation>
        <location evidence="1">Membrane</location>
        <topology evidence="1">Multi-pass membrane protein</topology>
    </subcellularLocation>
</comment>
<keyword evidence="2" id="KW-0812">Transmembrane</keyword>
<keyword evidence="4" id="KW-0472">Membrane</keyword>
<dbReference type="AlphaFoldDB" id="A0A7E4V9V4"/>
<evidence type="ECO:0000256" key="4">
    <source>
        <dbReference type="ARBA" id="ARBA00023136"/>
    </source>
</evidence>
<evidence type="ECO:0000313" key="7">
    <source>
        <dbReference type="WBParaSite" id="Pan_g18384.t1"/>
    </source>
</evidence>
<reference evidence="6" key="1">
    <citation type="journal article" date="2013" name="Genetics">
        <title>The draft genome and transcriptome of Panagrellus redivivus are shaped by the harsh demands of a free-living lifestyle.</title>
        <authorList>
            <person name="Srinivasan J."/>
            <person name="Dillman A.R."/>
            <person name="Macchietto M.G."/>
            <person name="Heikkinen L."/>
            <person name="Lakso M."/>
            <person name="Fracchia K.M."/>
            <person name="Antoshechkin I."/>
            <person name="Mortazavi A."/>
            <person name="Wong G."/>
            <person name="Sternberg P.W."/>
        </authorList>
    </citation>
    <scope>NUCLEOTIDE SEQUENCE [LARGE SCALE GENOMIC DNA]</scope>
    <source>
        <strain evidence="6">MT8872</strain>
    </source>
</reference>
<proteinExistence type="predicted"/>
<dbReference type="GO" id="GO:0016020">
    <property type="term" value="C:membrane"/>
    <property type="evidence" value="ECO:0007669"/>
    <property type="project" value="UniProtKB-SubCell"/>
</dbReference>
<dbReference type="Pfam" id="PF06271">
    <property type="entry name" value="RDD"/>
    <property type="match status" value="1"/>
</dbReference>
<accession>A0A7E4V9V4</accession>
<dbReference type="InterPro" id="IPR039871">
    <property type="entry name" value="FAM8A1"/>
</dbReference>
<evidence type="ECO:0000313" key="6">
    <source>
        <dbReference type="Proteomes" id="UP000492821"/>
    </source>
</evidence>
<dbReference type="InterPro" id="IPR010432">
    <property type="entry name" value="RDD"/>
</dbReference>
<sequence length="276" mass="30912">MTSVYPSPLNPPCNNDRERVDYGSAKAYADEVREWVELTQTWMMEQQRALLAALPPLPIAPPNFVTQVPQPGQPNGFHRFLLLINRGNRANAPQIETVITQQHQIPSFARRAAAELLDFLILFFFKMIFVCFLVEFELVDLEQYINILNNDVDLNSLIDLTQGLFHVELVAKVVCGIVEAYAISFGLGGYPPGCTPGKFLMKLQVITCLRIAPVAGSRDIVTVSRTPSVPFGSSVLRAIIKNSVFNVLFPLNMLLYFFSYNRAVYDIVARTVVVSL</sequence>
<feature type="domain" description="RDD" evidence="5">
    <location>
        <begin position="106"/>
        <end position="207"/>
    </location>
</feature>
<dbReference type="WBParaSite" id="Pan_g18384.t1">
    <property type="protein sequence ID" value="Pan_g18384.t1"/>
    <property type="gene ID" value="Pan_g18384"/>
</dbReference>
<dbReference type="PANTHER" id="PTHR13659">
    <property type="entry name" value="AUTOSOMAL HIGHLY CONSERVED PROTEIN"/>
    <property type="match status" value="1"/>
</dbReference>
<evidence type="ECO:0000256" key="1">
    <source>
        <dbReference type="ARBA" id="ARBA00004141"/>
    </source>
</evidence>
<dbReference type="PANTHER" id="PTHR13659:SF5">
    <property type="entry name" value="PROTEIN FAM8A1"/>
    <property type="match status" value="1"/>
</dbReference>
<dbReference type="Proteomes" id="UP000492821">
    <property type="component" value="Unassembled WGS sequence"/>
</dbReference>
<evidence type="ECO:0000259" key="5">
    <source>
        <dbReference type="Pfam" id="PF06271"/>
    </source>
</evidence>
<organism evidence="6 7">
    <name type="scientific">Panagrellus redivivus</name>
    <name type="common">Microworm</name>
    <dbReference type="NCBI Taxonomy" id="6233"/>
    <lineage>
        <taxon>Eukaryota</taxon>
        <taxon>Metazoa</taxon>
        <taxon>Ecdysozoa</taxon>
        <taxon>Nematoda</taxon>
        <taxon>Chromadorea</taxon>
        <taxon>Rhabditida</taxon>
        <taxon>Tylenchina</taxon>
        <taxon>Panagrolaimomorpha</taxon>
        <taxon>Panagrolaimoidea</taxon>
        <taxon>Panagrolaimidae</taxon>
        <taxon>Panagrellus</taxon>
    </lineage>
</organism>
<keyword evidence="3" id="KW-1133">Transmembrane helix</keyword>
<name>A0A7E4V9V4_PANRE</name>
<evidence type="ECO:0000256" key="2">
    <source>
        <dbReference type="ARBA" id="ARBA00022692"/>
    </source>
</evidence>